<keyword evidence="3" id="KW-1185">Reference proteome</keyword>
<dbReference type="HOGENOM" id="CLU_2874399_0_0_1"/>
<dbReference type="EMBL" id="JH431244">
    <property type="status" value="NOT_ANNOTATED_CDS"/>
    <property type="molecule type" value="Genomic_DNA"/>
</dbReference>
<evidence type="ECO:0008006" key="4">
    <source>
        <dbReference type="Google" id="ProtNLM"/>
    </source>
</evidence>
<protein>
    <recommendedName>
        <fullName evidence="4">Neurotransmitter-gated ion-channel ligand-binding domain-containing protein</fullName>
    </recommendedName>
</protein>
<dbReference type="STRING" id="126957.T1JNS0"/>
<dbReference type="SUPFAM" id="SSF63712">
    <property type="entry name" value="Nicotinic receptor ligand binding domain-like"/>
    <property type="match status" value="1"/>
</dbReference>
<feature type="compositionally biased region" description="Basic and acidic residues" evidence="1">
    <location>
        <begin position="32"/>
        <end position="46"/>
    </location>
</feature>
<dbReference type="AlphaFoldDB" id="T1JNS0"/>
<evidence type="ECO:0000313" key="3">
    <source>
        <dbReference type="Proteomes" id="UP000014500"/>
    </source>
</evidence>
<evidence type="ECO:0000256" key="1">
    <source>
        <dbReference type="SAM" id="MobiDB-lite"/>
    </source>
</evidence>
<dbReference type="GO" id="GO:0016020">
    <property type="term" value="C:membrane"/>
    <property type="evidence" value="ECO:0007669"/>
    <property type="project" value="InterPro"/>
</dbReference>
<reference evidence="3" key="1">
    <citation type="submission" date="2011-05" db="EMBL/GenBank/DDBJ databases">
        <authorList>
            <person name="Richards S.R."/>
            <person name="Qu J."/>
            <person name="Jiang H."/>
            <person name="Jhangiani S.N."/>
            <person name="Agravi P."/>
            <person name="Goodspeed R."/>
            <person name="Gross S."/>
            <person name="Mandapat C."/>
            <person name="Jackson L."/>
            <person name="Mathew T."/>
            <person name="Pu L."/>
            <person name="Thornton R."/>
            <person name="Saada N."/>
            <person name="Wilczek-Boney K.B."/>
            <person name="Lee S."/>
            <person name="Kovar C."/>
            <person name="Wu Y."/>
            <person name="Scherer S.E."/>
            <person name="Worley K.C."/>
            <person name="Muzny D.M."/>
            <person name="Gibbs R."/>
        </authorList>
    </citation>
    <scope>NUCLEOTIDE SEQUENCE</scope>
    <source>
        <strain evidence="3">Brora</strain>
    </source>
</reference>
<organism evidence="2 3">
    <name type="scientific">Strigamia maritima</name>
    <name type="common">European centipede</name>
    <name type="synonym">Geophilus maritimus</name>
    <dbReference type="NCBI Taxonomy" id="126957"/>
    <lineage>
        <taxon>Eukaryota</taxon>
        <taxon>Metazoa</taxon>
        <taxon>Ecdysozoa</taxon>
        <taxon>Arthropoda</taxon>
        <taxon>Myriapoda</taxon>
        <taxon>Chilopoda</taxon>
        <taxon>Pleurostigmophora</taxon>
        <taxon>Geophilomorpha</taxon>
        <taxon>Linotaeniidae</taxon>
        <taxon>Strigamia</taxon>
    </lineage>
</organism>
<dbReference type="Proteomes" id="UP000014500">
    <property type="component" value="Unassembled WGS sequence"/>
</dbReference>
<sequence length="64" mass="7300">MSVETSTDWPSVNSDDLSKNISNILEKLLKDYDRSQRPKSQTDEPIKVNTSMLVRSMGPISEMR</sequence>
<evidence type="ECO:0000313" key="2">
    <source>
        <dbReference type="EnsemblMetazoa" id="SMAR015499-PA"/>
    </source>
</evidence>
<name>T1JNS0_STRMM</name>
<reference evidence="2" key="2">
    <citation type="submission" date="2015-02" db="UniProtKB">
        <authorList>
            <consortium name="EnsemblMetazoa"/>
        </authorList>
    </citation>
    <scope>IDENTIFICATION</scope>
</reference>
<dbReference type="InterPro" id="IPR036734">
    <property type="entry name" value="Neur_chan_lig-bd_sf"/>
</dbReference>
<dbReference type="EnsemblMetazoa" id="SMAR015499-RA">
    <property type="protein sequence ID" value="SMAR015499-PA"/>
    <property type="gene ID" value="SMAR015499"/>
</dbReference>
<feature type="region of interest" description="Disordered" evidence="1">
    <location>
        <begin position="32"/>
        <end position="64"/>
    </location>
</feature>
<accession>T1JNS0</accession>
<dbReference type="Gene3D" id="2.70.170.10">
    <property type="entry name" value="Neurotransmitter-gated ion-channel ligand-binding domain"/>
    <property type="match status" value="1"/>
</dbReference>
<proteinExistence type="predicted"/>
<dbReference type="GO" id="GO:0005230">
    <property type="term" value="F:extracellular ligand-gated monoatomic ion channel activity"/>
    <property type="evidence" value="ECO:0007669"/>
    <property type="project" value="InterPro"/>
</dbReference>